<organism evidence="1 2">
    <name type="scientific">Medicago truncatula</name>
    <name type="common">Barrel medic</name>
    <name type="synonym">Medicago tribuloides</name>
    <dbReference type="NCBI Taxonomy" id="3880"/>
    <lineage>
        <taxon>Eukaryota</taxon>
        <taxon>Viridiplantae</taxon>
        <taxon>Streptophyta</taxon>
        <taxon>Embryophyta</taxon>
        <taxon>Tracheophyta</taxon>
        <taxon>Spermatophyta</taxon>
        <taxon>Magnoliopsida</taxon>
        <taxon>eudicotyledons</taxon>
        <taxon>Gunneridae</taxon>
        <taxon>Pentapetalae</taxon>
        <taxon>rosids</taxon>
        <taxon>fabids</taxon>
        <taxon>Fabales</taxon>
        <taxon>Fabaceae</taxon>
        <taxon>Papilionoideae</taxon>
        <taxon>50 kb inversion clade</taxon>
        <taxon>NPAAA clade</taxon>
        <taxon>Hologalegina</taxon>
        <taxon>IRL clade</taxon>
        <taxon>Trifolieae</taxon>
        <taxon>Medicago</taxon>
    </lineage>
</organism>
<dbReference type="AlphaFoldDB" id="A0A396K147"/>
<proteinExistence type="predicted"/>
<dbReference type="EMBL" id="PSQE01000001">
    <property type="protein sequence ID" value="RHN81755.1"/>
    <property type="molecule type" value="Genomic_DNA"/>
</dbReference>
<accession>A0A396K147</accession>
<sequence>MSSSKTIYIYTQQYPQGRNVKFENFITTQNNLYNHNQDNKLKSSLYVVIPLKNSVI</sequence>
<gene>
    <name evidence="1" type="ORF">MtrunA17_Chr1g0202571</name>
</gene>
<protein>
    <submittedName>
        <fullName evidence="1">Uncharacterized protein</fullName>
    </submittedName>
</protein>
<name>A0A396K147_MEDTR</name>
<evidence type="ECO:0000313" key="2">
    <source>
        <dbReference type="Proteomes" id="UP000265566"/>
    </source>
</evidence>
<reference evidence="2" key="1">
    <citation type="journal article" date="2018" name="Nat. Plants">
        <title>Whole-genome landscape of Medicago truncatula symbiotic genes.</title>
        <authorList>
            <person name="Pecrix Y."/>
            <person name="Staton S.E."/>
            <person name="Sallet E."/>
            <person name="Lelandais-Briere C."/>
            <person name="Moreau S."/>
            <person name="Carrere S."/>
            <person name="Blein T."/>
            <person name="Jardinaud M.F."/>
            <person name="Latrasse D."/>
            <person name="Zouine M."/>
            <person name="Zahm M."/>
            <person name="Kreplak J."/>
            <person name="Mayjonade B."/>
            <person name="Satge C."/>
            <person name="Perez M."/>
            <person name="Cauet S."/>
            <person name="Marande W."/>
            <person name="Chantry-Darmon C."/>
            <person name="Lopez-Roques C."/>
            <person name="Bouchez O."/>
            <person name="Berard A."/>
            <person name="Debelle F."/>
            <person name="Munos S."/>
            <person name="Bendahmane A."/>
            <person name="Berges H."/>
            <person name="Niebel A."/>
            <person name="Buitink J."/>
            <person name="Frugier F."/>
            <person name="Benhamed M."/>
            <person name="Crespi M."/>
            <person name="Gouzy J."/>
            <person name="Gamas P."/>
        </authorList>
    </citation>
    <scope>NUCLEOTIDE SEQUENCE [LARGE SCALE GENOMIC DNA]</scope>
    <source>
        <strain evidence="2">cv. Jemalong A17</strain>
    </source>
</reference>
<comment type="caution">
    <text evidence="1">The sequence shown here is derived from an EMBL/GenBank/DDBJ whole genome shotgun (WGS) entry which is preliminary data.</text>
</comment>
<dbReference type="Gramene" id="rna5840">
    <property type="protein sequence ID" value="RHN81755.1"/>
    <property type="gene ID" value="gene5840"/>
</dbReference>
<evidence type="ECO:0000313" key="1">
    <source>
        <dbReference type="EMBL" id="RHN81755.1"/>
    </source>
</evidence>
<dbReference type="Proteomes" id="UP000265566">
    <property type="component" value="Chromosome 1"/>
</dbReference>